<keyword evidence="2" id="KW-0472">Membrane</keyword>
<dbReference type="Proteomes" id="UP000183994">
    <property type="component" value="Unassembled WGS sequence"/>
</dbReference>
<protein>
    <submittedName>
        <fullName evidence="3">Uncharacterized protein</fullName>
    </submittedName>
</protein>
<keyword evidence="2" id="KW-0812">Transmembrane</keyword>
<evidence type="ECO:0000256" key="1">
    <source>
        <dbReference type="SAM" id="Coils"/>
    </source>
</evidence>
<feature type="transmembrane region" description="Helical" evidence="2">
    <location>
        <begin position="230"/>
        <end position="252"/>
    </location>
</feature>
<dbReference type="OrthoDB" id="9940328at2"/>
<sequence>MANGDSSEAKQIAVDKKEAKKVAAVQKRWQVLMAREEEKNKRRKESKGLRLLRRIVRFLNDFFQRIADFIMTPFHAIHDSMVQAKKARLARKKARMERRRPILEAKALARVEKKRRKEAAKEARRLAKEARRGLPLGQRFVKIFNEKTDAFVEWLAAPGRILQERRKIQHIKAMAKQKAKLDKTALSREKIAQRKHARLVRKAQRAAERKARSRERWRWVREKRAQFKEFWDYTVVLRRFIYLIAIAVFAYYKRDYLMAKIQSIVGYDLQNLLH</sequence>
<dbReference type="EMBL" id="FQZU01000075">
    <property type="protein sequence ID" value="SHL47329.1"/>
    <property type="molecule type" value="Genomic_DNA"/>
</dbReference>
<organism evidence="3 4">
    <name type="scientific">Desulfatibacillum alkenivorans DSM 16219</name>
    <dbReference type="NCBI Taxonomy" id="1121393"/>
    <lineage>
        <taxon>Bacteria</taxon>
        <taxon>Pseudomonadati</taxon>
        <taxon>Thermodesulfobacteriota</taxon>
        <taxon>Desulfobacteria</taxon>
        <taxon>Desulfobacterales</taxon>
        <taxon>Desulfatibacillaceae</taxon>
        <taxon>Desulfatibacillum</taxon>
    </lineage>
</organism>
<proteinExistence type="predicted"/>
<keyword evidence="1" id="KW-0175">Coiled coil</keyword>
<evidence type="ECO:0000256" key="2">
    <source>
        <dbReference type="SAM" id="Phobius"/>
    </source>
</evidence>
<gene>
    <name evidence="3" type="ORF">SAMN02745216_05239</name>
</gene>
<dbReference type="AlphaFoldDB" id="A0A1M7AY32"/>
<keyword evidence="4" id="KW-1185">Reference proteome</keyword>
<evidence type="ECO:0000313" key="3">
    <source>
        <dbReference type="EMBL" id="SHL47329.1"/>
    </source>
</evidence>
<feature type="coiled-coil region" evidence="1">
    <location>
        <begin position="86"/>
        <end position="129"/>
    </location>
</feature>
<reference evidence="4" key="1">
    <citation type="submission" date="2016-11" db="EMBL/GenBank/DDBJ databases">
        <authorList>
            <person name="Varghese N."/>
            <person name="Submissions S."/>
        </authorList>
    </citation>
    <scope>NUCLEOTIDE SEQUENCE [LARGE SCALE GENOMIC DNA]</scope>
    <source>
        <strain evidence="4">DSM 16219</strain>
    </source>
</reference>
<keyword evidence="2" id="KW-1133">Transmembrane helix</keyword>
<name>A0A1M7AY32_9BACT</name>
<evidence type="ECO:0000313" key="4">
    <source>
        <dbReference type="Proteomes" id="UP000183994"/>
    </source>
</evidence>
<dbReference type="RefSeq" id="WP_073479186.1">
    <property type="nucleotide sequence ID" value="NZ_FQZU01000075.1"/>
</dbReference>
<accession>A0A1M7AY32</accession>